<evidence type="ECO:0000256" key="1">
    <source>
        <dbReference type="SAM" id="MobiDB-lite"/>
    </source>
</evidence>
<feature type="compositionally biased region" description="Pro residues" evidence="1">
    <location>
        <begin position="69"/>
        <end position="87"/>
    </location>
</feature>
<feature type="compositionally biased region" description="Basic and acidic residues" evidence="1">
    <location>
        <begin position="137"/>
        <end position="146"/>
    </location>
</feature>
<keyword evidence="3" id="KW-1185">Reference proteome</keyword>
<feature type="compositionally biased region" description="Low complexity" evidence="1">
    <location>
        <begin position="88"/>
        <end position="97"/>
    </location>
</feature>
<evidence type="ECO:0000313" key="2">
    <source>
        <dbReference type="EMBL" id="WVZ97492.1"/>
    </source>
</evidence>
<protein>
    <submittedName>
        <fullName evidence="2">Uncharacterized protein</fullName>
    </submittedName>
</protein>
<dbReference type="EMBL" id="CP144754">
    <property type="protein sequence ID" value="WVZ97492.1"/>
    <property type="molecule type" value="Genomic_DNA"/>
</dbReference>
<dbReference type="AlphaFoldDB" id="A0AAQ3UW38"/>
<evidence type="ECO:0000313" key="3">
    <source>
        <dbReference type="Proteomes" id="UP001341281"/>
    </source>
</evidence>
<sequence>MAAGDQAQGGRADQQGCGVMEVREPGRAHAAARTRGPRRTAAAKYGRSVDAHAARWRQPGRASGLQPVLPGPPSPPPVPAAPPPAPSPTSLLRFSSSPPLPLPHAGEPRAGGASCRRPTRTPALPLLPRPAAPAADAAERHAGEARRRAGRVVGWRRWLTTRASRAAWLSSAGVLHRSRRSFTSSWRSSDLTNASAPEGVFLAEQFSAFWHLLARCLGYLYEHKHAWTACTFASNQFWGHIVSIQGLLEPNLHVVDSSYHPPAALIYIGAAKPGTVHQHVVCLLMVFTKQHKGPNRTLVRMVWNGVDYIYCKEYPPAIVSCFLWHNQSILLNNIPCQVSRRYRWYTLARDVPFADLMLWISMDDFGGMAERMVDWNYYTPLSDNRLMSLKGLASPRKLPTDLHQRWK</sequence>
<dbReference type="EMBL" id="CP144754">
    <property type="protein sequence ID" value="WVZ97491.1"/>
    <property type="molecule type" value="Genomic_DNA"/>
</dbReference>
<proteinExistence type="predicted"/>
<reference evidence="2 3" key="1">
    <citation type="submission" date="2024-02" db="EMBL/GenBank/DDBJ databases">
        <title>High-quality chromosome-scale genome assembly of Pensacola bahiagrass (Paspalum notatum Flugge var. saurae).</title>
        <authorList>
            <person name="Vega J.M."/>
            <person name="Podio M."/>
            <person name="Orjuela J."/>
            <person name="Siena L.A."/>
            <person name="Pessino S.C."/>
            <person name="Combes M.C."/>
            <person name="Mariac C."/>
            <person name="Albertini E."/>
            <person name="Pupilli F."/>
            <person name="Ortiz J.P.A."/>
            <person name="Leblanc O."/>
        </authorList>
    </citation>
    <scope>NUCLEOTIDE SEQUENCE [LARGE SCALE GENOMIC DNA]</scope>
    <source>
        <strain evidence="2">R1</strain>
        <tissue evidence="2">Leaf</tissue>
    </source>
</reference>
<feature type="region of interest" description="Disordered" evidence="1">
    <location>
        <begin position="1"/>
        <end position="146"/>
    </location>
</feature>
<dbReference type="Proteomes" id="UP001341281">
    <property type="component" value="Chromosome 10"/>
</dbReference>
<accession>A0AAQ3UW38</accession>
<organism evidence="2 3">
    <name type="scientific">Paspalum notatum var. saurae</name>
    <dbReference type="NCBI Taxonomy" id="547442"/>
    <lineage>
        <taxon>Eukaryota</taxon>
        <taxon>Viridiplantae</taxon>
        <taxon>Streptophyta</taxon>
        <taxon>Embryophyta</taxon>
        <taxon>Tracheophyta</taxon>
        <taxon>Spermatophyta</taxon>
        <taxon>Magnoliopsida</taxon>
        <taxon>Liliopsida</taxon>
        <taxon>Poales</taxon>
        <taxon>Poaceae</taxon>
        <taxon>PACMAD clade</taxon>
        <taxon>Panicoideae</taxon>
        <taxon>Andropogonodae</taxon>
        <taxon>Paspaleae</taxon>
        <taxon>Paspalinae</taxon>
        <taxon>Paspalum</taxon>
    </lineage>
</organism>
<name>A0AAQ3UW38_PASNO</name>
<gene>
    <name evidence="2" type="ORF">U9M48_043021</name>
</gene>
<feature type="compositionally biased region" description="Low complexity" evidence="1">
    <location>
        <begin position="1"/>
        <end position="16"/>
    </location>
</feature>